<feature type="transmembrane region" description="Helical" evidence="7">
    <location>
        <begin position="112"/>
        <end position="131"/>
    </location>
</feature>
<comment type="caution">
    <text evidence="8">The sequence shown here is derived from an EMBL/GenBank/DDBJ whole genome shotgun (WGS) entry which is preliminary data.</text>
</comment>
<name>A0ABW9JQF9_9SPHI</name>
<feature type="transmembrane region" description="Helical" evidence="7">
    <location>
        <begin position="224"/>
        <end position="241"/>
    </location>
</feature>
<proteinExistence type="predicted"/>
<keyword evidence="2" id="KW-1003">Cell membrane</keyword>
<dbReference type="InterPro" id="IPR000715">
    <property type="entry name" value="Glycosyl_transferase_4"/>
</dbReference>
<evidence type="ECO:0000256" key="6">
    <source>
        <dbReference type="ARBA" id="ARBA00023136"/>
    </source>
</evidence>
<accession>A0ABW9JQF9</accession>
<dbReference type="EMBL" id="SRMP02000045">
    <property type="protein sequence ID" value="MFN0293172.1"/>
    <property type="molecule type" value="Genomic_DNA"/>
</dbReference>
<evidence type="ECO:0000313" key="8">
    <source>
        <dbReference type="EMBL" id="MFN0293172.1"/>
    </source>
</evidence>
<keyword evidence="6 7" id="KW-0472">Membrane</keyword>
<keyword evidence="9" id="KW-1185">Reference proteome</keyword>
<keyword evidence="4 7" id="KW-0812">Transmembrane</keyword>
<evidence type="ECO:0000256" key="1">
    <source>
        <dbReference type="ARBA" id="ARBA00004651"/>
    </source>
</evidence>
<comment type="subcellular location">
    <subcellularLocation>
        <location evidence="1">Cell membrane</location>
        <topology evidence="1">Multi-pass membrane protein</topology>
    </subcellularLocation>
</comment>
<feature type="transmembrane region" description="Helical" evidence="7">
    <location>
        <begin position="308"/>
        <end position="326"/>
    </location>
</feature>
<protein>
    <submittedName>
        <fullName evidence="8">MraY family glycosyltransferase</fullName>
        <ecNumber evidence="8">2.7.8.-</ecNumber>
    </submittedName>
</protein>
<sequence>MPKQLFAEYPLVFYFSIVTLAFLLVRFAIPSIIHAANKHQLFDSVDLHRKEHKENISRLGGIGLFCGFTITVLLFATTVHYQEANFLIASSILLFALGIKDDIYGVSPSTKFALQIVVALILVVLGSFKLSSLYGVFNIWDVHPVAGGVFSIALIIFINNAFNLIDGVDGLAGTVGAIVSLCFGVFFALGNDVAYAFIAFSMLGAILGFLVFNYPPAKIFMGDTGSLIIGLVSAVLAIKFIEINKVGSFPTPYFNSAPAIAVAVLIVPVFDSLRIFFIRIINRKSPFKGDRNHIHHRLLRLGLNAKQILLVTVLFNVGMIAITVLLSDLGNFVLIFLQIGICMTFNTVLTYVKGRRVTKSYTVLDVFTKDTLKVS</sequence>
<feature type="transmembrane region" description="Helical" evidence="7">
    <location>
        <begin position="137"/>
        <end position="158"/>
    </location>
</feature>
<dbReference type="PROSITE" id="PS01348">
    <property type="entry name" value="MRAY_2"/>
    <property type="match status" value="1"/>
</dbReference>
<feature type="transmembrane region" description="Helical" evidence="7">
    <location>
        <begin position="84"/>
        <end position="100"/>
    </location>
</feature>
<dbReference type="PANTHER" id="PTHR22926:SF3">
    <property type="entry name" value="UNDECAPRENYL-PHOSPHATE ALPHA-N-ACETYLGLUCOSAMINYL 1-PHOSPHATE TRANSFERASE"/>
    <property type="match status" value="1"/>
</dbReference>
<dbReference type="GO" id="GO:0016740">
    <property type="term" value="F:transferase activity"/>
    <property type="evidence" value="ECO:0007669"/>
    <property type="project" value="UniProtKB-KW"/>
</dbReference>
<keyword evidence="3 8" id="KW-0808">Transferase</keyword>
<dbReference type="CDD" id="cd06853">
    <property type="entry name" value="GT_WecA_like"/>
    <property type="match status" value="1"/>
</dbReference>
<dbReference type="InterPro" id="IPR018480">
    <property type="entry name" value="PNAcMuramoyl-5peptid_Trfase_CS"/>
</dbReference>
<feature type="transmembrane region" description="Helical" evidence="7">
    <location>
        <begin position="195"/>
        <end position="212"/>
    </location>
</feature>
<feature type="transmembrane region" description="Helical" evidence="7">
    <location>
        <begin position="12"/>
        <end position="35"/>
    </location>
</feature>
<feature type="transmembrane region" description="Helical" evidence="7">
    <location>
        <begin position="170"/>
        <end position="189"/>
    </location>
</feature>
<keyword evidence="5 7" id="KW-1133">Transmembrane helix</keyword>
<dbReference type="Pfam" id="PF00953">
    <property type="entry name" value="Glycos_transf_4"/>
    <property type="match status" value="1"/>
</dbReference>
<organism evidence="8 9">
    <name type="scientific">Pedobacter helvus</name>
    <dbReference type="NCBI Taxonomy" id="2563444"/>
    <lineage>
        <taxon>Bacteria</taxon>
        <taxon>Pseudomonadati</taxon>
        <taxon>Bacteroidota</taxon>
        <taxon>Sphingobacteriia</taxon>
        <taxon>Sphingobacteriales</taxon>
        <taxon>Sphingobacteriaceae</taxon>
        <taxon>Pedobacter</taxon>
    </lineage>
</organism>
<evidence type="ECO:0000256" key="7">
    <source>
        <dbReference type="SAM" id="Phobius"/>
    </source>
</evidence>
<dbReference type="RefSeq" id="WP_138728858.1">
    <property type="nucleotide sequence ID" value="NZ_SRMP02000045.1"/>
</dbReference>
<feature type="transmembrane region" description="Helical" evidence="7">
    <location>
        <begin position="56"/>
        <end position="78"/>
    </location>
</feature>
<evidence type="ECO:0000256" key="4">
    <source>
        <dbReference type="ARBA" id="ARBA00022692"/>
    </source>
</evidence>
<evidence type="ECO:0000256" key="2">
    <source>
        <dbReference type="ARBA" id="ARBA00022475"/>
    </source>
</evidence>
<dbReference type="EC" id="2.7.8.-" evidence="8"/>
<feature type="transmembrane region" description="Helical" evidence="7">
    <location>
        <begin position="253"/>
        <end position="277"/>
    </location>
</feature>
<evidence type="ECO:0000256" key="3">
    <source>
        <dbReference type="ARBA" id="ARBA00022679"/>
    </source>
</evidence>
<dbReference type="PANTHER" id="PTHR22926">
    <property type="entry name" value="PHOSPHO-N-ACETYLMURAMOYL-PENTAPEPTIDE-TRANSFERASE"/>
    <property type="match status" value="1"/>
</dbReference>
<dbReference type="Proteomes" id="UP001517367">
    <property type="component" value="Unassembled WGS sequence"/>
</dbReference>
<gene>
    <name evidence="8" type="ORF">E5L68_017400</name>
</gene>
<evidence type="ECO:0000313" key="9">
    <source>
        <dbReference type="Proteomes" id="UP001517367"/>
    </source>
</evidence>
<feature type="transmembrane region" description="Helical" evidence="7">
    <location>
        <begin position="332"/>
        <end position="352"/>
    </location>
</feature>
<reference evidence="8 9" key="1">
    <citation type="submission" date="2024-12" db="EMBL/GenBank/DDBJ databases">
        <authorList>
            <person name="Hu S."/>
        </authorList>
    </citation>
    <scope>NUCLEOTIDE SEQUENCE [LARGE SCALE GENOMIC DNA]</scope>
    <source>
        <strain evidence="8 9">P-25</strain>
    </source>
</reference>
<evidence type="ECO:0000256" key="5">
    <source>
        <dbReference type="ARBA" id="ARBA00022989"/>
    </source>
</evidence>